<comment type="caution">
    <text evidence="5">The sequence shown here is derived from an EMBL/GenBank/DDBJ whole genome shotgun (WGS) entry which is preliminary data.</text>
</comment>
<dbReference type="FunFam" id="1.10.238.10:FF:000003">
    <property type="entry name" value="Calmodulin A"/>
    <property type="match status" value="1"/>
</dbReference>
<evidence type="ECO:0000256" key="1">
    <source>
        <dbReference type="ARBA" id="ARBA00022737"/>
    </source>
</evidence>
<dbReference type="Proteomes" id="UP000663846">
    <property type="component" value="Unassembled WGS sequence"/>
</dbReference>
<dbReference type="Pfam" id="PF13499">
    <property type="entry name" value="EF-hand_7"/>
    <property type="match status" value="2"/>
</dbReference>
<feature type="domain" description="EF-hand" evidence="4">
    <location>
        <begin position="14"/>
        <end position="49"/>
    </location>
</feature>
<gene>
    <name evidence="5" type="ORF">RDB_LOCUS158973</name>
</gene>
<sequence length="217" mass="23595">MYFKPDAILADEIEQLEELRDAFRIFDKNGDGQIATAELSSLLRALSTPIHDVESIIAQADANEDGALDLGEFLLLMGERLNSGQKTDTELRQVFDRFDRDGSGSIERGELGKAVTLLGDQLTDQELGTIMREVDTDGDGKVSFEVLTTMSDSFKIQPAPSHPPQEGGGLNSGLAGSGAAGAFHAKEPHVPSDEVLRTLDEPLSREELAKRQEELNK</sequence>
<accession>A0A8H3BL42</accession>
<dbReference type="InterPro" id="IPR011992">
    <property type="entry name" value="EF-hand-dom_pair"/>
</dbReference>
<name>A0A8H3BL42_9AGAM</name>
<feature type="compositionally biased region" description="Basic and acidic residues" evidence="3">
    <location>
        <begin position="184"/>
        <end position="217"/>
    </location>
</feature>
<dbReference type="InterPro" id="IPR050230">
    <property type="entry name" value="CALM/Myosin/TropC-like"/>
</dbReference>
<dbReference type="EMBL" id="CAJMWS010000716">
    <property type="protein sequence ID" value="CAE6460548.1"/>
    <property type="molecule type" value="Genomic_DNA"/>
</dbReference>
<organism evidence="5 6">
    <name type="scientific">Rhizoctonia solani</name>
    <dbReference type="NCBI Taxonomy" id="456999"/>
    <lineage>
        <taxon>Eukaryota</taxon>
        <taxon>Fungi</taxon>
        <taxon>Dikarya</taxon>
        <taxon>Basidiomycota</taxon>
        <taxon>Agaricomycotina</taxon>
        <taxon>Agaricomycetes</taxon>
        <taxon>Cantharellales</taxon>
        <taxon>Ceratobasidiaceae</taxon>
        <taxon>Rhizoctonia</taxon>
    </lineage>
</organism>
<feature type="domain" description="EF-hand" evidence="4">
    <location>
        <begin position="86"/>
        <end position="121"/>
    </location>
</feature>
<reference evidence="5" key="1">
    <citation type="submission" date="2021-01" db="EMBL/GenBank/DDBJ databases">
        <authorList>
            <person name="Kaushik A."/>
        </authorList>
    </citation>
    <scope>NUCLEOTIDE SEQUENCE</scope>
    <source>
        <strain evidence="5">AG1-1C</strain>
    </source>
</reference>
<feature type="compositionally biased region" description="Gly residues" evidence="3">
    <location>
        <begin position="166"/>
        <end position="179"/>
    </location>
</feature>
<proteinExistence type="predicted"/>
<dbReference type="InterPro" id="IPR002048">
    <property type="entry name" value="EF_hand_dom"/>
</dbReference>
<dbReference type="PROSITE" id="PS00018">
    <property type="entry name" value="EF_HAND_1"/>
    <property type="match status" value="3"/>
</dbReference>
<evidence type="ECO:0000313" key="5">
    <source>
        <dbReference type="EMBL" id="CAE6460548.1"/>
    </source>
</evidence>
<dbReference type="GO" id="GO:0005509">
    <property type="term" value="F:calcium ion binding"/>
    <property type="evidence" value="ECO:0007669"/>
    <property type="project" value="InterPro"/>
</dbReference>
<dbReference type="PANTHER" id="PTHR23048:SF0">
    <property type="entry name" value="CALMODULIN LIKE 3"/>
    <property type="match status" value="1"/>
</dbReference>
<dbReference type="GO" id="GO:0016460">
    <property type="term" value="C:myosin II complex"/>
    <property type="evidence" value="ECO:0007669"/>
    <property type="project" value="TreeGrafter"/>
</dbReference>
<feature type="domain" description="EF-hand" evidence="4">
    <location>
        <begin position="122"/>
        <end position="157"/>
    </location>
</feature>
<evidence type="ECO:0000256" key="3">
    <source>
        <dbReference type="SAM" id="MobiDB-lite"/>
    </source>
</evidence>
<dbReference type="SMART" id="SM00054">
    <property type="entry name" value="EFh"/>
    <property type="match status" value="4"/>
</dbReference>
<keyword evidence="1" id="KW-0677">Repeat</keyword>
<protein>
    <recommendedName>
        <fullName evidence="4">EF-hand domain-containing protein</fullName>
    </recommendedName>
</protein>
<dbReference type="PANTHER" id="PTHR23048">
    <property type="entry name" value="MYOSIN LIGHT CHAIN 1, 3"/>
    <property type="match status" value="1"/>
</dbReference>
<keyword evidence="2" id="KW-0106">Calcium</keyword>
<feature type="region of interest" description="Disordered" evidence="3">
    <location>
        <begin position="154"/>
        <end position="217"/>
    </location>
</feature>
<dbReference type="PROSITE" id="PS50222">
    <property type="entry name" value="EF_HAND_2"/>
    <property type="match status" value="3"/>
</dbReference>
<dbReference type="AlphaFoldDB" id="A0A8H3BL42"/>
<evidence type="ECO:0000256" key="2">
    <source>
        <dbReference type="ARBA" id="ARBA00022837"/>
    </source>
</evidence>
<dbReference type="InterPro" id="IPR018247">
    <property type="entry name" value="EF_Hand_1_Ca_BS"/>
</dbReference>
<dbReference type="Gene3D" id="1.10.238.10">
    <property type="entry name" value="EF-hand"/>
    <property type="match status" value="2"/>
</dbReference>
<evidence type="ECO:0000313" key="6">
    <source>
        <dbReference type="Proteomes" id="UP000663846"/>
    </source>
</evidence>
<evidence type="ECO:0000259" key="4">
    <source>
        <dbReference type="PROSITE" id="PS50222"/>
    </source>
</evidence>
<dbReference type="SUPFAM" id="SSF47473">
    <property type="entry name" value="EF-hand"/>
    <property type="match status" value="1"/>
</dbReference>